<sequence length="81" mass="8745">MIAAASSIRITIMSRPDDIIPPSPLRSHLCSRAHAQAVAARMFDAGARHVSIVRTGDALQPFRVVPAIVDGPNVELELRYA</sequence>
<gene>
    <name evidence="1" type="ORF">HBH26_19310</name>
</gene>
<comment type="caution">
    <text evidence="1">The sequence shown here is derived from an EMBL/GenBank/DDBJ whole genome shotgun (WGS) entry which is preliminary data.</text>
</comment>
<dbReference type="EMBL" id="JAAVJH010000028">
    <property type="protein sequence ID" value="NJR80726.1"/>
    <property type="molecule type" value="Genomic_DNA"/>
</dbReference>
<dbReference type="RefSeq" id="WP_168136207.1">
    <property type="nucleotide sequence ID" value="NZ_JAAVJH010000028.1"/>
</dbReference>
<reference evidence="1 2" key="1">
    <citation type="submission" date="2020-03" db="EMBL/GenBank/DDBJ databases">
        <authorList>
            <person name="Wang L."/>
            <person name="He N."/>
            <person name="Li Y."/>
            <person name="Fang Y."/>
            <person name="Zhang F."/>
        </authorList>
    </citation>
    <scope>NUCLEOTIDE SEQUENCE [LARGE SCALE GENOMIC DNA]</scope>
    <source>
        <strain evidence="1 2">36D10-4-7</strain>
    </source>
</reference>
<protein>
    <submittedName>
        <fullName evidence="1">Uncharacterized protein</fullName>
    </submittedName>
</protein>
<evidence type="ECO:0000313" key="2">
    <source>
        <dbReference type="Proteomes" id="UP000732399"/>
    </source>
</evidence>
<evidence type="ECO:0000313" key="1">
    <source>
        <dbReference type="EMBL" id="NJR80726.1"/>
    </source>
</evidence>
<keyword evidence="2" id="KW-1185">Reference proteome</keyword>
<accession>A0ABX1CVA3</accession>
<name>A0ABX1CVA3_9SPHN</name>
<dbReference type="Proteomes" id="UP000732399">
    <property type="component" value="Unassembled WGS sequence"/>
</dbReference>
<organism evidence="1 2">
    <name type="scientific">Sphingomonas corticis</name>
    <dbReference type="NCBI Taxonomy" id="2722791"/>
    <lineage>
        <taxon>Bacteria</taxon>
        <taxon>Pseudomonadati</taxon>
        <taxon>Pseudomonadota</taxon>
        <taxon>Alphaproteobacteria</taxon>
        <taxon>Sphingomonadales</taxon>
        <taxon>Sphingomonadaceae</taxon>
        <taxon>Sphingomonas</taxon>
    </lineage>
</organism>
<proteinExistence type="predicted"/>